<dbReference type="Proteomes" id="UP000887540">
    <property type="component" value="Unplaced"/>
</dbReference>
<organism evidence="3 4">
    <name type="scientific">Acrobeloides nanus</name>
    <dbReference type="NCBI Taxonomy" id="290746"/>
    <lineage>
        <taxon>Eukaryota</taxon>
        <taxon>Metazoa</taxon>
        <taxon>Ecdysozoa</taxon>
        <taxon>Nematoda</taxon>
        <taxon>Chromadorea</taxon>
        <taxon>Rhabditida</taxon>
        <taxon>Tylenchina</taxon>
        <taxon>Cephalobomorpha</taxon>
        <taxon>Cephaloboidea</taxon>
        <taxon>Cephalobidae</taxon>
        <taxon>Acrobeloides</taxon>
    </lineage>
</organism>
<feature type="chain" id="PRO_5037471509" evidence="2">
    <location>
        <begin position="21"/>
        <end position="395"/>
    </location>
</feature>
<reference evidence="4" key="1">
    <citation type="submission" date="2022-11" db="UniProtKB">
        <authorList>
            <consortium name="WormBaseParasite"/>
        </authorList>
    </citation>
    <scope>IDENTIFICATION</scope>
</reference>
<feature type="region of interest" description="Disordered" evidence="1">
    <location>
        <begin position="368"/>
        <end position="395"/>
    </location>
</feature>
<evidence type="ECO:0000256" key="1">
    <source>
        <dbReference type="SAM" id="MobiDB-lite"/>
    </source>
</evidence>
<sequence>MNSIFSRIFIFLTISACLVACENGLWDNGDNWIVSSLKASQFYQQLSSTQRQQLENIADNDQFTENQILQQLSQYGRLQLQGNQRIMFNQWLQQLTQQNQQYLRQAQILLGQVSSQAQPYGQQILQVLQNTNINPNQEDDQVNNIIRSTPTSVRTELLNVWNQLQQYQLQQRQQLGNGLAYSSDNNVISISSGYNNGGNYGYNQVPRYSYNRDQSYGQGGYGYSSDNNVLTLGSGYSSGGNYAYNQAPRYGYNRDQSYGQSGYGYVQKGSRYNNDNAFPTPGSRYNNQYNQGYSLSSSGYGYNNNRPYSNSYNLDDNAFPTPSTPGQFAASNDLNIPYSTPSYVQSSYGQTYTNNGYGAQQSQLSYGQSYGSVSGQSNQNYANTGYGKRKRTFTK</sequence>
<name>A0A914E4G5_9BILA</name>
<protein>
    <submittedName>
        <fullName evidence="4">Uncharacterized protein</fullName>
    </submittedName>
</protein>
<evidence type="ECO:0000313" key="4">
    <source>
        <dbReference type="WBParaSite" id="ACRNAN_scaffold5635.g14538.t1"/>
    </source>
</evidence>
<evidence type="ECO:0000256" key="2">
    <source>
        <dbReference type="SAM" id="SignalP"/>
    </source>
</evidence>
<feature type="compositionally biased region" description="Low complexity" evidence="1">
    <location>
        <begin position="368"/>
        <end position="379"/>
    </location>
</feature>
<evidence type="ECO:0000313" key="3">
    <source>
        <dbReference type="Proteomes" id="UP000887540"/>
    </source>
</evidence>
<accession>A0A914E4G5</accession>
<dbReference type="WBParaSite" id="ACRNAN_scaffold5635.g14538.t1">
    <property type="protein sequence ID" value="ACRNAN_scaffold5635.g14538.t1"/>
    <property type="gene ID" value="ACRNAN_scaffold5635.g14538"/>
</dbReference>
<proteinExistence type="predicted"/>
<dbReference type="AlphaFoldDB" id="A0A914E4G5"/>
<keyword evidence="3" id="KW-1185">Reference proteome</keyword>
<keyword evidence="2" id="KW-0732">Signal</keyword>
<feature type="signal peptide" evidence="2">
    <location>
        <begin position="1"/>
        <end position="20"/>
    </location>
</feature>